<feature type="non-terminal residue" evidence="1">
    <location>
        <position position="1"/>
    </location>
</feature>
<protein>
    <submittedName>
        <fullName evidence="1">Uncharacterized protein</fullName>
    </submittedName>
</protein>
<organism evidence="1">
    <name type="scientific">Tanacetum cinerariifolium</name>
    <name type="common">Dalmatian daisy</name>
    <name type="synonym">Chrysanthemum cinerariifolium</name>
    <dbReference type="NCBI Taxonomy" id="118510"/>
    <lineage>
        <taxon>Eukaryota</taxon>
        <taxon>Viridiplantae</taxon>
        <taxon>Streptophyta</taxon>
        <taxon>Embryophyta</taxon>
        <taxon>Tracheophyta</taxon>
        <taxon>Spermatophyta</taxon>
        <taxon>Magnoliopsida</taxon>
        <taxon>eudicotyledons</taxon>
        <taxon>Gunneridae</taxon>
        <taxon>Pentapetalae</taxon>
        <taxon>asterids</taxon>
        <taxon>campanulids</taxon>
        <taxon>Asterales</taxon>
        <taxon>Asteraceae</taxon>
        <taxon>Asteroideae</taxon>
        <taxon>Anthemideae</taxon>
        <taxon>Anthemidinae</taxon>
        <taxon>Tanacetum</taxon>
    </lineage>
</organism>
<reference evidence="1" key="1">
    <citation type="journal article" date="2019" name="Sci. Rep.">
        <title>Draft genome of Tanacetum cinerariifolium, the natural source of mosquito coil.</title>
        <authorList>
            <person name="Yamashiro T."/>
            <person name="Shiraishi A."/>
            <person name="Satake H."/>
            <person name="Nakayama K."/>
        </authorList>
    </citation>
    <scope>NUCLEOTIDE SEQUENCE</scope>
</reference>
<proteinExistence type="predicted"/>
<comment type="caution">
    <text evidence="1">The sequence shown here is derived from an EMBL/GenBank/DDBJ whole genome shotgun (WGS) entry which is preliminary data.</text>
</comment>
<name>A0A699UI03_TANCI</name>
<gene>
    <name evidence="1" type="ORF">Tci_893300</name>
</gene>
<evidence type="ECO:0000313" key="1">
    <source>
        <dbReference type="EMBL" id="GFD21331.1"/>
    </source>
</evidence>
<sequence length="129" mass="14267">TKDVRKLDIVDGGGVRDRIEVDPKDDRDEFEASAGDTVVLGIDPRLVPMVNEEIIEPVRGDSSSLSGTRDGTVRSVKDMSVELDDAIHDFYHPMSKVRVDRIETTQRQLETDQMIASGERAGMLRALGV</sequence>
<dbReference type="EMBL" id="BKCJ011328897">
    <property type="protein sequence ID" value="GFD21331.1"/>
    <property type="molecule type" value="Genomic_DNA"/>
</dbReference>
<dbReference type="AlphaFoldDB" id="A0A699UI03"/>
<accession>A0A699UI03</accession>